<feature type="domain" description="Transposase IS116/IS110/IS902 C-terminal" evidence="2">
    <location>
        <begin position="242"/>
        <end position="327"/>
    </location>
</feature>
<dbReference type="PANTHER" id="PTHR33055">
    <property type="entry name" value="TRANSPOSASE FOR INSERTION SEQUENCE ELEMENT IS1111A"/>
    <property type="match status" value="1"/>
</dbReference>
<dbReference type="InterPro" id="IPR003346">
    <property type="entry name" value="Transposase_20"/>
</dbReference>
<name>A0ABX3NNV0_9BACT</name>
<dbReference type="EMBL" id="LWBO01000058">
    <property type="protein sequence ID" value="OQP40677.1"/>
    <property type="molecule type" value="Genomic_DNA"/>
</dbReference>
<dbReference type="PANTHER" id="PTHR33055:SF13">
    <property type="entry name" value="TRANSPOSASE"/>
    <property type="match status" value="1"/>
</dbReference>
<evidence type="ECO:0000313" key="3">
    <source>
        <dbReference type="EMBL" id="OQP40677.1"/>
    </source>
</evidence>
<protein>
    <recommendedName>
        <fullName evidence="5">Transposase IS116/IS110/IS902 family protein</fullName>
    </recommendedName>
</protein>
<evidence type="ECO:0000259" key="2">
    <source>
        <dbReference type="Pfam" id="PF02371"/>
    </source>
</evidence>
<dbReference type="NCBIfam" id="NF033542">
    <property type="entry name" value="transpos_IS110"/>
    <property type="match status" value="1"/>
</dbReference>
<dbReference type="Pfam" id="PF01548">
    <property type="entry name" value="DEDD_Tnp_IS110"/>
    <property type="match status" value="1"/>
</dbReference>
<organism evidence="3 4">
    <name type="scientific">Niastella koreensis</name>
    <dbReference type="NCBI Taxonomy" id="354356"/>
    <lineage>
        <taxon>Bacteria</taxon>
        <taxon>Pseudomonadati</taxon>
        <taxon>Bacteroidota</taxon>
        <taxon>Chitinophagia</taxon>
        <taxon>Chitinophagales</taxon>
        <taxon>Chitinophagaceae</taxon>
        <taxon>Niastella</taxon>
    </lineage>
</organism>
<proteinExistence type="predicted"/>
<gene>
    <name evidence="3" type="ORF">A4D02_36055</name>
</gene>
<keyword evidence="4" id="KW-1185">Reference proteome</keyword>
<dbReference type="InterPro" id="IPR047650">
    <property type="entry name" value="Transpos_IS110"/>
</dbReference>
<accession>A0ABX3NNV0</accession>
<sequence>MKQHASAASETRVKGRNIIDYSGKTICVGIDVHQKDYQVAKVYNGICLGNHRMAADSDALIKHLHSHYPGACFKCVYESCAWGFNLQRRLSVAGMDCIVVNAADVSTTDKERKRKTDPVDALKLARDLESRNIKGINIPDESLQKERNLIRYRSSVVSDINRSKNRLKSLLKFQGIEIPAAYAKNNWSNCFLRWVQEQALKDDFGDTLLLMLEQIRLLRQLLLKVETQLRQLRKGKYSSAARLATSVPGIGPTTAMLFLLEIGDINRFKGFDRLNSFVGFCPDKSSSGETDRDRGITSRRHKRLRTALIESAWQAIRKDPALLECYQALTKRMTGTYAIIHIARKLLRRLRTVMVTGVEYQKGMLA</sequence>
<evidence type="ECO:0000259" key="1">
    <source>
        <dbReference type="Pfam" id="PF01548"/>
    </source>
</evidence>
<evidence type="ECO:0008006" key="5">
    <source>
        <dbReference type="Google" id="ProtNLM"/>
    </source>
</evidence>
<evidence type="ECO:0000313" key="4">
    <source>
        <dbReference type="Proteomes" id="UP000192277"/>
    </source>
</evidence>
<dbReference type="Proteomes" id="UP000192277">
    <property type="component" value="Unassembled WGS sequence"/>
</dbReference>
<feature type="domain" description="Transposase IS110-like N-terminal" evidence="1">
    <location>
        <begin position="28"/>
        <end position="172"/>
    </location>
</feature>
<dbReference type="Pfam" id="PF02371">
    <property type="entry name" value="Transposase_20"/>
    <property type="match status" value="1"/>
</dbReference>
<comment type="caution">
    <text evidence="3">The sequence shown here is derived from an EMBL/GenBank/DDBJ whole genome shotgun (WGS) entry which is preliminary data.</text>
</comment>
<dbReference type="InterPro" id="IPR002525">
    <property type="entry name" value="Transp_IS110-like_N"/>
</dbReference>
<reference evidence="3 4" key="1">
    <citation type="submission" date="2016-04" db="EMBL/GenBank/DDBJ databases">
        <authorList>
            <person name="Chen L."/>
            <person name="Zhuang W."/>
            <person name="Wang G."/>
        </authorList>
    </citation>
    <scope>NUCLEOTIDE SEQUENCE [LARGE SCALE GENOMIC DNA]</scope>
    <source>
        <strain evidence="4">GR20</strain>
    </source>
</reference>
<dbReference type="RefSeq" id="WP_014218105.1">
    <property type="nucleotide sequence ID" value="NZ_LWBO01000058.1"/>
</dbReference>